<evidence type="ECO:0000256" key="3">
    <source>
        <dbReference type="ARBA" id="ARBA00022603"/>
    </source>
</evidence>
<dbReference type="GO" id="GO:0015667">
    <property type="term" value="F:site-specific DNA-methyltransferase (cytosine-N4-specific) activity"/>
    <property type="evidence" value="ECO:0007669"/>
    <property type="project" value="UniProtKB-EC"/>
</dbReference>
<evidence type="ECO:0000256" key="4">
    <source>
        <dbReference type="ARBA" id="ARBA00022679"/>
    </source>
</evidence>
<keyword evidence="5" id="KW-0949">S-adenosyl-L-methionine</keyword>
<dbReference type="PROSITE" id="PS00093">
    <property type="entry name" value="N4_MTASE"/>
    <property type="match status" value="1"/>
</dbReference>
<keyword evidence="3" id="KW-0489">Methyltransferase</keyword>
<name>A0A6C0E3Z9_9ZZZZ</name>
<dbReference type="GO" id="GO:0009307">
    <property type="term" value="P:DNA restriction-modification system"/>
    <property type="evidence" value="ECO:0007669"/>
    <property type="project" value="UniProtKB-KW"/>
</dbReference>
<accession>A0A6C0E3Z9</accession>
<protein>
    <recommendedName>
        <fullName evidence="2">site-specific DNA-methyltransferase (cytosine-N(4)-specific)</fullName>
        <ecNumber evidence="2">2.1.1.113</ecNumber>
    </recommendedName>
</protein>
<evidence type="ECO:0000256" key="2">
    <source>
        <dbReference type="ARBA" id="ARBA00012185"/>
    </source>
</evidence>
<evidence type="ECO:0000256" key="5">
    <source>
        <dbReference type="ARBA" id="ARBA00022691"/>
    </source>
</evidence>
<dbReference type="AlphaFoldDB" id="A0A6C0E3Z9"/>
<keyword evidence="4" id="KW-0808">Transferase</keyword>
<proteinExistence type="inferred from homology"/>
<dbReference type="InterPro" id="IPR029063">
    <property type="entry name" value="SAM-dependent_MTases_sf"/>
</dbReference>
<organism evidence="8">
    <name type="scientific">viral metagenome</name>
    <dbReference type="NCBI Taxonomy" id="1070528"/>
    <lineage>
        <taxon>unclassified sequences</taxon>
        <taxon>metagenomes</taxon>
        <taxon>organismal metagenomes</taxon>
    </lineage>
</organism>
<dbReference type="EMBL" id="MN739735">
    <property type="protein sequence ID" value="QHT23774.1"/>
    <property type="molecule type" value="Genomic_DNA"/>
</dbReference>
<evidence type="ECO:0000313" key="8">
    <source>
        <dbReference type="EMBL" id="QHT23774.1"/>
    </source>
</evidence>
<sequence>MEHDYSKNSQYSSLCNQIKPNICIDSDMNELITLGNEMLTNPDDKISSRCRTGNDVVDYFTFEERLKTKGKYNVNFYEFVEKIEDFKQKKFIQNMLTYYDNVKNKNKQKNNMVVLKEVYNICISAINIFRPLVAMEMYAIYKPVHVLDFCAGWGGRLVGACALNVPKYTGLDINIGLKHGYDEMTKFLKTKSTTEINMYFQDAVSFDYSTLKYDFVLTSPPYYFIEKYPNNAEYKNKDQMNKLFYTPLFENTFEHLKPGGIYCLNVNSEIYDAVCIPLLGECDKKIPLRKSKRQNEYGEFIYIWIKLE</sequence>
<dbReference type="SUPFAM" id="SSF53335">
    <property type="entry name" value="S-adenosyl-L-methionine-dependent methyltransferases"/>
    <property type="match status" value="1"/>
</dbReference>
<comment type="catalytic activity">
    <reaction evidence="7">
        <text>a 2'-deoxycytidine in DNA + S-adenosyl-L-methionine = an N(4)-methyl-2'-deoxycytidine in DNA + S-adenosyl-L-homocysteine + H(+)</text>
        <dbReference type="Rhea" id="RHEA:16857"/>
        <dbReference type="Rhea" id="RHEA-COMP:11369"/>
        <dbReference type="Rhea" id="RHEA-COMP:13674"/>
        <dbReference type="ChEBI" id="CHEBI:15378"/>
        <dbReference type="ChEBI" id="CHEBI:57856"/>
        <dbReference type="ChEBI" id="CHEBI:59789"/>
        <dbReference type="ChEBI" id="CHEBI:85452"/>
        <dbReference type="ChEBI" id="CHEBI:137933"/>
        <dbReference type="EC" id="2.1.1.113"/>
    </reaction>
</comment>
<dbReference type="Gene3D" id="3.40.50.150">
    <property type="entry name" value="Vaccinia Virus protein VP39"/>
    <property type="match status" value="1"/>
</dbReference>
<dbReference type="GO" id="GO:0003677">
    <property type="term" value="F:DNA binding"/>
    <property type="evidence" value="ECO:0007669"/>
    <property type="project" value="InterPro"/>
</dbReference>
<dbReference type="GO" id="GO:0032259">
    <property type="term" value="P:methylation"/>
    <property type="evidence" value="ECO:0007669"/>
    <property type="project" value="UniProtKB-KW"/>
</dbReference>
<dbReference type="EC" id="2.1.1.113" evidence="2"/>
<evidence type="ECO:0000256" key="1">
    <source>
        <dbReference type="ARBA" id="ARBA00010203"/>
    </source>
</evidence>
<dbReference type="InterPro" id="IPR017985">
    <property type="entry name" value="MeTrfase_CN4_CS"/>
</dbReference>
<keyword evidence="6" id="KW-0680">Restriction system</keyword>
<reference evidence="8" key="1">
    <citation type="journal article" date="2020" name="Nature">
        <title>Giant virus diversity and host interactions through global metagenomics.</title>
        <authorList>
            <person name="Schulz F."/>
            <person name="Roux S."/>
            <person name="Paez-Espino D."/>
            <person name="Jungbluth S."/>
            <person name="Walsh D.A."/>
            <person name="Denef V.J."/>
            <person name="McMahon K.D."/>
            <person name="Konstantinidis K.T."/>
            <person name="Eloe-Fadrosh E.A."/>
            <person name="Kyrpides N.C."/>
            <person name="Woyke T."/>
        </authorList>
    </citation>
    <scope>NUCLEOTIDE SEQUENCE</scope>
    <source>
        <strain evidence="8">GVMAG-M-3300023179-132</strain>
    </source>
</reference>
<evidence type="ECO:0000256" key="6">
    <source>
        <dbReference type="ARBA" id="ARBA00022747"/>
    </source>
</evidence>
<comment type="similarity">
    <text evidence="1">Belongs to the N(4)/N(6)-methyltransferase family. N(4) subfamily.</text>
</comment>
<evidence type="ECO:0000256" key="7">
    <source>
        <dbReference type="ARBA" id="ARBA00049120"/>
    </source>
</evidence>